<dbReference type="Gene3D" id="3.40.630.70">
    <property type="entry name" value="Leucyl/phenylalanyl-tRNA-protein transferase, C-terminal domain"/>
    <property type="match status" value="1"/>
</dbReference>
<dbReference type="PANTHER" id="PTHR30098">
    <property type="entry name" value="LEUCYL/PHENYLALANYL-TRNA--PROTEIN TRANSFERASE"/>
    <property type="match status" value="1"/>
</dbReference>
<dbReference type="PANTHER" id="PTHR30098:SF2">
    <property type="entry name" value="LEUCYL_PHENYLALANYL-TRNA--PROTEIN TRANSFERASE"/>
    <property type="match status" value="1"/>
</dbReference>
<dbReference type="Proteomes" id="UP000076128">
    <property type="component" value="Chromosome"/>
</dbReference>
<dbReference type="RefSeq" id="WP_066812837.1">
    <property type="nucleotide sequence ID" value="NZ_CP012661.1"/>
</dbReference>
<dbReference type="InterPro" id="IPR004616">
    <property type="entry name" value="Leu/Phe-tRNA_Trfase"/>
</dbReference>
<dbReference type="SUPFAM" id="SSF55729">
    <property type="entry name" value="Acyl-CoA N-acyltransferases (Nat)"/>
    <property type="match status" value="1"/>
</dbReference>
<sequence>MTAAPLREVPPLLMLEVYAAGAFPMAESRDDPTFGLIEPRIRGILPLDGFHISRSLARRMRRGSFTASADTDFAEVVSACANREETWINPALMRLYAALHAAGHAHCIGVRQEGALVGGVFGVAVGAAFFAESMFSTRTDASKAALVWLVDRLRGQGFTLLDTQFLTPHLASLGGIELPRVAFRKLLDPAVARREVQFGAPGPLPDAASLVPR</sequence>
<evidence type="ECO:0000313" key="5">
    <source>
        <dbReference type="EMBL" id="AMY69249.1"/>
    </source>
</evidence>
<gene>
    <name evidence="4" type="primary">aat</name>
    <name evidence="5" type="ORF">AKL17_2000</name>
</gene>
<dbReference type="InterPro" id="IPR042203">
    <property type="entry name" value="Leu/Phe-tRNA_Trfase_C"/>
</dbReference>
<comment type="similarity">
    <text evidence="4">Belongs to the L/F-transferase family.</text>
</comment>
<evidence type="ECO:0000256" key="2">
    <source>
        <dbReference type="ARBA" id="ARBA00022679"/>
    </source>
</evidence>
<comment type="function">
    <text evidence="4">Functions in the N-end rule pathway of protein degradation where it conjugates Leu, Phe and, less efficiently, Met from aminoacyl-tRNAs to the N-termini of proteins containing an N-terminal arginine or lysine.</text>
</comment>
<dbReference type="STRING" id="1335048.AKL17_2000"/>
<organism evidence="5 6">
    <name type="scientific">Frigidibacter mobilis</name>
    <dbReference type="NCBI Taxonomy" id="1335048"/>
    <lineage>
        <taxon>Bacteria</taxon>
        <taxon>Pseudomonadati</taxon>
        <taxon>Pseudomonadota</taxon>
        <taxon>Alphaproteobacteria</taxon>
        <taxon>Rhodobacterales</taxon>
        <taxon>Paracoccaceae</taxon>
        <taxon>Frigidibacter</taxon>
    </lineage>
</organism>
<dbReference type="NCBIfam" id="TIGR00667">
    <property type="entry name" value="aat"/>
    <property type="match status" value="1"/>
</dbReference>
<protein>
    <recommendedName>
        <fullName evidence="4">Leucyl/phenylalanyl-tRNA--protein transferase</fullName>
        <ecNumber evidence="4">2.3.2.6</ecNumber>
    </recommendedName>
    <alternativeName>
        <fullName evidence="4">L/F-transferase</fullName>
    </alternativeName>
    <alternativeName>
        <fullName evidence="4">Leucyltransferase</fullName>
    </alternativeName>
    <alternativeName>
        <fullName evidence="4">Phenyalanyltransferase</fullName>
    </alternativeName>
</protein>
<keyword evidence="6" id="KW-1185">Reference proteome</keyword>
<dbReference type="PATRIC" id="fig|1335048.3.peg.2089"/>
<dbReference type="EC" id="2.3.2.6" evidence="4"/>
<name>A0A161HC36_9RHOB</name>
<dbReference type="GO" id="GO:0008914">
    <property type="term" value="F:leucyl-tRNA--protein transferase activity"/>
    <property type="evidence" value="ECO:0007669"/>
    <property type="project" value="UniProtKB-UniRule"/>
</dbReference>
<dbReference type="EMBL" id="CP012661">
    <property type="protein sequence ID" value="AMY69249.1"/>
    <property type="molecule type" value="Genomic_DNA"/>
</dbReference>
<comment type="subcellular location">
    <subcellularLocation>
        <location evidence="4">Cytoplasm</location>
    </subcellularLocation>
</comment>
<dbReference type="HAMAP" id="MF_00688">
    <property type="entry name" value="Leu_Phe_trans"/>
    <property type="match status" value="1"/>
</dbReference>
<keyword evidence="3 4" id="KW-0012">Acyltransferase</keyword>
<dbReference type="KEGG" id="daa:AKL17_2000"/>
<dbReference type="GO" id="GO:0030163">
    <property type="term" value="P:protein catabolic process"/>
    <property type="evidence" value="ECO:0007669"/>
    <property type="project" value="UniProtKB-UniRule"/>
</dbReference>
<keyword evidence="1 4" id="KW-0963">Cytoplasm</keyword>
<evidence type="ECO:0000256" key="4">
    <source>
        <dbReference type="HAMAP-Rule" id="MF_00688"/>
    </source>
</evidence>
<dbReference type="OrthoDB" id="9790282at2"/>
<dbReference type="GO" id="GO:0005737">
    <property type="term" value="C:cytoplasm"/>
    <property type="evidence" value="ECO:0007669"/>
    <property type="project" value="UniProtKB-SubCell"/>
</dbReference>
<dbReference type="Pfam" id="PF03588">
    <property type="entry name" value="Leu_Phe_trans"/>
    <property type="match status" value="1"/>
</dbReference>
<dbReference type="AlphaFoldDB" id="A0A161HC36"/>
<comment type="catalytic activity">
    <reaction evidence="4">
        <text>L-phenylalanyl-tRNA(Phe) + an N-terminal L-alpha-aminoacyl-[protein] = an N-terminal L-phenylalanyl-L-alpha-aminoacyl-[protein] + tRNA(Phe)</text>
        <dbReference type="Rhea" id="RHEA:43632"/>
        <dbReference type="Rhea" id="RHEA-COMP:9668"/>
        <dbReference type="Rhea" id="RHEA-COMP:9699"/>
        <dbReference type="Rhea" id="RHEA-COMP:10636"/>
        <dbReference type="Rhea" id="RHEA-COMP:10637"/>
        <dbReference type="ChEBI" id="CHEBI:78442"/>
        <dbReference type="ChEBI" id="CHEBI:78531"/>
        <dbReference type="ChEBI" id="CHEBI:78597"/>
        <dbReference type="ChEBI" id="CHEBI:83561"/>
        <dbReference type="EC" id="2.3.2.6"/>
    </reaction>
</comment>
<dbReference type="InterPro" id="IPR016181">
    <property type="entry name" value="Acyl_CoA_acyltransferase"/>
</dbReference>
<reference evidence="5 6" key="1">
    <citation type="submission" date="2015-09" db="EMBL/GenBank/DDBJ databases">
        <title>Complete genome sequence of Defluviimonas alba cai42t isolated from an oilfield in Xinjiang.</title>
        <authorList>
            <person name="Geng S."/>
            <person name="Pan X."/>
            <person name="Wu X."/>
        </authorList>
    </citation>
    <scope>NUCLEOTIDE SEQUENCE [LARGE SCALE GENOMIC DNA]</scope>
    <source>
        <strain evidence="6">cai42</strain>
    </source>
</reference>
<evidence type="ECO:0000256" key="3">
    <source>
        <dbReference type="ARBA" id="ARBA00023315"/>
    </source>
</evidence>
<evidence type="ECO:0000256" key="1">
    <source>
        <dbReference type="ARBA" id="ARBA00022490"/>
    </source>
</evidence>
<proteinExistence type="inferred from homology"/>
<accession>A0A161HC36</accession>
<comment type="catalytic activity">
    <reaction evidence="4">
        <text>N-terminal L-lysyl-[protein] + L-leucyl-tRNA(Leu) = N-terminal L-leucyl-L-lysyl-[protein] + tRNA(Leu) + H(+)</text>
        <dbReference type="Rhea" id="RHEA:12340"/>
        <dbReference type="Rhea" id="RHEA-COMP:9613"/>
        <dbReference type="Rhea" id="RHEA-COMP:9622"/>
        <dbReference type="Rhea" id="RHEA-COMP:12670"/>
        <dbReference type="Rhea" id="RHEA-COMP:12671"/>
        <dbReference type="ChEBI" id="CHEBI:15378"/>
        <dbReference type="ChEBI" id="CHEBI:65249"/>
        <dbReference type="ChEBI" id="CHEBI:78442"/>
        <dbReference type="ChEBI" id="CHEBI:78494"/>
        <dbReference type="ChEBI" id="CHEBI:133043"/>
        <dbReference type="EC" id="2.3.2.6"/>
    </reaction>
</comment>
<keyword evidence="2 4" id="KW-0808">Transferase</keyword>
<comment type="catalytic activity">
    <reaction evidence="4">
        <text>N-terminal L-arginyl-[protein] + L-leucyl-tRNA(Leu) = N-terminal L-leucyl-L-arginyl-[protein] + tRNA(Leu) + H(+)</text>
        <dbReference type="Rhea" id="RHEA:50416"/>
        <dbReference type="Rhea" id="RHEA-COMP:9613"/>
        <dbReference type="Rhea" id="RHEA-COMP:9622"/>
        <dbReference type="Rhea" id="RHEA-COMP:12672"/>
        <dbReference type="Rhea" id="RHEA-COMP:12673"/>
        <dbReference type="ChEBI" id="CHEBI:15378"/>
        <dbReference type="ChEBI" id="CHEBI:64719"/>
        <dbReference type="ChEBI" id="CHEBI:78442"/>
        <dbReference type="ChEBI" id="CHEBI:78494"/>
        <dbReference type="ChEBI" id="CHEBI:133044"/>
        <dbReference type="EC" id="2.3.2.6"/>
    </reaction>
</comment>
<evidence type="ECO:0000313" key="6">
    <source>
        <dbReference type="Proteomes" id="UP000076128"/>
    </source>
</evidence>